<evidence type="ECO:0000313" key="3">
    <source>
        <dbReference type="Proteomes" id="UP000426265"/>
    </source>
</evidence>
<organism evidence="2 3">
    <name type="scientific">Arabidopsis thaliana</name>
    <name type="common">Mouse-ear cress</name>
    <dbReference type="NCBI Taxonomy" id="3702"/>
    <lineage>
        <taxon>Eukaryota</taxon>
        <taxon>Viridiplantae</taxon>
        <taxon>Streptophyta</taxon>
        <taxon>Embryophyta</taxon>
        <taxon>Tracheophyta</taxon>
        <taxon>Spermatophyta</taxon>
        <taxon>Magnoliopsida</taxon>
        <taxon>eudicotyledons</taxon>
        <taxon>Gunneridae</taxon>
        <taxon>Pentapetalae</taxon>
        <taxon>rosids</taxon>
        <taxon>malvids</taxon>
        <taxon>Brassicales</taxon>
        <taxon>Brassicaceae</taxon>
        <taxon>Camelineae</taxon>
        <taxon>Arabidopsis</taxon>
    </lineage>
</organism>
<protein>
    <submittedName>
        <fullName evidence="2">Uncharacterized protein</fullName>
    </submittedName>
</protein>
<name>A0A654EVG9_ARATH</name>
<evidence type="ECO:0000313" key="2">
    <source>
        <dbReference type="EMBL" id="VYS49551.1"/>
    </source>
</evidence>
<evidence type="ECO:0000256" key="1">
    <source>
        <dbReference type="SAM" id="MobiDB-lite"/>
    </source>
</evidence>
<accession>A0A654EVG9</accession>
<dbReference type="EMBL" id="CACRSJ010000104">
    <property type="protein sequence ID" value="VYS49551.1"/>
    <property type="molecule type" value="Genomic_DNA"/>
</dbReference>
<proteinExistence type="predicted"/>
<gene>
    <name evidence="2" type="ORF">AN1_LOCUS5028</name>
</gene>
<feature type="region of interest" description="Disordered" evidence="1">
    <location>
        <begin position="148"/>
        <end position="174"/>
    </location>
</feature>
<dbReference type="AlphaFoldDB" id="A0A654EVG9"/>
<reference evidence="2 3" key="1">
    <citation type="submission" date="2019-11" db="EMBL/GenBank/DDBJ databases">
        <authorList>
            <person name="Jiao W.-B."/>
            <person name="Schneeberger K."/>
        </authorList>
    </citation>
    <scope>NUCLEOTIDE SEQUENCE [LARGE SCALE GENOMIC DNA]</scope>
    <source>
        <strain evidence="3">cv. An-1</strain>
    </source>
</reference>
<sequence length="473" mass="50608">MHSPLCGRCKVKPALLQCFTHSSILCYSCFVTGICLSCKHHVSLIQFSYHKDCSATAETQQLPAAGNQAPIAELHQSRPTLPVPLRQLRPLILGSSSLQNQRVQFPPLMIGSSSLQNQRVQFPPLMIGSSSLQNQRVQNAPFSVASSSQAYPAAGDNEEINPAAGASGNQQLPAAGNQAPIADLCPSIPPLSIPQSLIAEVHQSIRTLPLPSRQFPPLLIGSSSLQNQRVQFPPLMIGSSSLQNQRVQNAPFSVASSSQAYPAAGDNEEMGKGCEKCARTLVPVYCWDTYQVNGCSLTHQNAGSHIKLHTHSPVCDVCKVQPALIQCFTEGSSSCYPCFLGHTCVRQQHHLSIIPFSSHHDCSAALTQQPRQSLIAELLQSIPPHPIPACPPWQNGQFWIASSSHANPAFAGLVARDAEQIEPAAGDGGDVQINPTAGDGGDVQIDPAAGDEGDVPALLDLFPVHPSKKQKRE</sequence>
<dbReference type="Proteomes" id="UP000426265">
    <property type="component" value="Unassembled WGS sequence"/>
</dbReference>
<feature type="region of interest" description="Disordered" evidence="1">
    <location>
        <begin position="425"/>
        <end position="456"/>
    </location>
</feature>